<dbReference type="InterPro" id="IPR001810">
    <property type="entry name" value="F-box_dom"/>
</dbReference>
<dbReference type="PROSITE" id="PS50181">
    <property type="entry name" value="FBOX"/>
    <property type="match status" value="1"/>
</dbReference>
<sequence>MLNITDLPEDILLEIARCLSVQDVLALKQTCRVLHAFGSTEYLWHLLVKHFDLPIGTPSDSPPDELQRQTIKAIKLERNWRRDLPVIKGSEMILGPNREPFAHMELLREGKWLLTAQRYHRLLMTRITTRMSVWSLANVSHPSRLFHVEISGTYRSSTMALRKNDSFATLVVAFNEDEEEILEVHSFPLRVRPGMLASSSGVIQRLSLPSYPVPGRGVIQDVGLADDIIVITLAIFGDEGGVSFHIVLASADKGQPCWVDSKFTQGLNCIRVRLYRGRIFIVGQQGNTTVVRIHKLPQHILSWNSPSLAESDVIDIGPVESNYVYTLPKGMISMTDELHVPRQFHKTIPIVMFDVVGAVIRSTRIQSSGCAISFPYDLRGNAKEGSSTVLPCPDATSQQLAQIGATGYRMVWLEHDLETGRNRVMRYSMQTGSRKHLHGVLLPAKANLPFALNACNALAFDEVSGRLCLAFYDGSLHVLDFV</sequence>
<reference evidence="2 3" key="1">
    <citation type="submission" date="2022-09" db="EMBL/GenBank/DDBJ databases">
        <authorList>
            <person name="Palmer J.M."/>
        </authorList>
    </citation>
    <scope>NUCLEOTIDE SEQUENCE [LARGE SCALE GENOMIC DNA]</scope>
    <source>
        <strain evidence="2 3">DSM 7382</strain>
    </source>
</reference>
<dbReference type="InterPro" id="IPR036047">
    <property type="entry name" value="F-box-like_dom_sf"/>
</dbReference>
<feature type="domain" description="F-box" evidence="1">
    <location>
        <begin position="1"/>
        <end position="47"/>
    </location>
</feature>
<proteinExistence type="predicted"/>
<name>A0AAW0GE16_9APHY</name>
<dbReference type="Gene3D" id="1.20.1280.50">
    <property type="match status" value="1"/>
</dbReference>
<gene>
    <name evidence="2" type="ORF">QCA50_005796</name>
</gene>
<dbReference type="SMART" id="SM00256">
    <property type="entry name" value="FBOX"/>
    <property type="match status" value="1"/>
</dbReference>
<comment type="caution">
    <text evidence="2">The sequence shown here is derived from an EMBL/GenBank/DDBJ whole genome shotgun (WGS) entry which is preliminary data.</text>
</comment>
<evidence type="ECO:0000313" key="2">
    <source>
        <dbReference type="EMBL" id="KAK7690697.1"/>
    </source>
</evidence>
<dbReference type="EMBL" id="JASBNA010000006">
    <property type="protein sequence ID" value="KAK7690697.1"/>
    <property type="molecule type" value="Genomic_DNA"/>
</dbReference>
<dbReference type="AlphaFoldDB" id="A0AAW0GE16"/>
<keyword evidence="3" id="KW-1185">Reference proteome</keyword>
<dbReference type="InterPro" id="IPR011047">
    <property type="entry name" value="Quinoprotein_ADH-like_sf"/>
</dbReference>
<evidence type="ECO:0000259" key="1">
    <source>
        <dbReference type="PROSITE" id="PS50181"/>
    </source>
</evidence>
<protein>
    <recommendedName>
        <fullName evidence="1">F-box domain-containing protein</fullName>
    </recommendedName>
</protein>
<accession>A0AAW0GE16</accession>
<organism evidence="2 3">
    <name type="scientific">Cerrena zonata</name>
    <dbReference type="NCBI Taxonomy" id="2478898"/>
    <lineage>
        <taxon>Eukaryota</taxon>
        <taxon>Fungi</taxon>
        <taxon>Dikarya</taxon>
        <taxon>Basidiomycota</taxon>
        <taxon>Agaricomycotina</taxon>
        <taxon>Agaricomycetes</taxon>
        <taxon>Polyporales</taxon>
        <taxon>Cerrenaceae</taxon>
        <taxon>Cerrena</taxon>
    </lineage>
</organism>
<evidence type="ECO:0000313" key="3">
    <source>
        <dbReference type="Proteomes" id="UP001385951"/>
    </source>
</evidence>
<dbReference type="SUPFAM" id="SSF81383">
    <property type="entry name" value="F-box domain"/>
    <property type="match status" value="1"/>
</dbReference>
<dbReference type="SUPFAM" id="SSF50998">
    <property type="entry name" value="Quinoprotein alcohol dehydrogenase-like"/>
    <property type="match status" value="1"/>
</dbReference>
<dbReference type="Proteomes" id="UP001385951">
    <property type="component" value="Unassembled WGS sequence"/>
</dbReference>
<dbReference type="Pfam" id="PF12937">
    <property type="entry name" value="F-box-like"/>
    <property type="match status" value="1"/>
</dbReference>